<dbReference type="SMART" id="SM01360">
    <property type="entry name" value="A2M"/>
    <property type="match status" value="1"/>
</dbReference>
<dbReference type="Proteomes" id="UP000321392">
    <property type="component" value="Unassembled WGS sequence"/>
</dbReference>
<dbReference type="Gene3D" id="2.60.40.1120">
    <property type="entry name" value="Carboxypeptidase-like, regulatory domain"/>
    <property type="match status" value="1"/>
</dbReference>
<gene>
    <name evidence="3" type="ORF">DFR66_101375</name>
    <name evidence="4" type="ORF">IQ02_00371</name>
</gene>
<dbReference type="Gene3D" id="2.170.130.10">
    <property type="entry name" value="TonB-dependent receptor, plug domain"/>
    <property type="match status" value="1"/>
</dbReference>
<dbReference type="Pfam" id="PF17973">
    <property type="entry name" value="bMG10"/>
    <property type="match status" value="1"/>
</dbReference>
<dbReference type="InterPro" id="IPR051802">
    <property type="entry name" value="YfhM-like"/>
</dbReference>
<dbReference type="InterPro" id="IPR012910">
    <property type="entry name" value="Plug_dom"/>
</dbReference>
<reference evidence="4 6" key="1">
    <citation type="journal article" date="2015" name="Stand. Genomic Sci.">
        <title>Genomic Encyclopedia of Bacterial and Archaeal Type Strains, Phase III: the genomes of soil and plant-associated and newly described type strains.</title>
        <authorList>
            <person name="Whitman W.B."/>
            <person name="Woyke T."/>
            <person name="Klenk H.P."/>
            <person name="Zhou Y."/>
            <person name="Lilburn T.G."/>
            <person name="Beck B.J."/>
            <person name="De Vos P."/>
            <person name="Vandamme P."/>
            <person name="Eisen J.A."/>
            <person name="Garrity G."/>
            <person name="Hugenholtz P."/>
            <person name="Kyrpides N.C."/>
        </authorList>
    </citation>
    <scope>NUCLEOTIDE SEQUENCE [LARGE SCALE GENOMIC DNA]</scope>
    <source>
        <strain evidence="4 6">CGMCC 1.5380</strain>
    </source>
</reference>
<evidence type="ECO:0000313" key="5">
    <source>
        <dbReference type="Proteomes" id="UP000254518"/>
    </source>
</evidence>
<dbReference type="InterPro" id="IPR037066">
    <property type="entry name" value="Plug_dom_sf"/>
</dbReference>
<sequence>MKNIFLLFIFISTSIFGQNYDKNWLKVIEYENEGKIKSANEVVSKIHQKALREKNEVQIIKCFFYESKYLQVLDEDAQTKIINNLKTEISKASIPSKAILNLVYAKCLNDYQKQNYYVLFSRTKTLSLNDQFFTWTSKEISEQIDSALEKTLLDEVLLKKTSLSNYLSILYYNDEDITKKENLFDYLLKENIAILTPLIPHWEVQKKEFLSYEKELLGNSASFLQLNFAFVKNEKLKKVLDLYQKQEKNAPNLENQFERIQFCNRVLLDSDEAFMKSLNTMQKESKDLILTQKIQFEKATILYNLASKEIHPDYNIRAVATLDSIISINNRSNAHKLALQKKQNISSKSLKIELQKFSYTDENIRAFVQYKNLNRLSISFFKIDQNTNKDFLNSPYKKDSLVAAIIKNKKAIASKNYELEKKNNYFEYSTEVLLPPLKTGSYLVYFESDSDIKNTKAFAYETITISNITVFNSQNDKKEVYQVLDRKTGKPLENVSIALLNQTIKTDKNGIATYLKKIKERDYRLTEFTTENDSLLLNNYTRYNNDYTNHKNEKAKGKVEFYLDRAIYRPGQTVYYKGIAFRKEKDKTTIVGKTAFKITIQDPNRTVFKQFDIVTNEYGSFSGEFMLPKNGLTGNFRMTANKPDTNKNFVIVQTNDQHQFWDTINFVNSEIFLRVEEYKRPKFEVTFEPFKNTHQVNQKVSVEGLAKAFAGSNISDAKVTYNVKLIPYTLNNGYYYNLNGKSETILLGETKTDASGKFEINFIAKPFENATKEQLPIFEYYISASVTDNNGETHQTQTTVRVGYHSLTLTATIPNRIETKNKNEIELKSTNLNGEFLAAKGEIRLYYVSPFSNKFKSRVFSKPEIETILKEDFERLFPFENNENQKTVKPNETLVYSKKIDTEKDKKLLLDFISNYKSGNYKVVFSAKDAFENPIETSSNFQLIQSKDKFNPAKLFTAEQINSDAKKDGFVLVKLTSVIPELYINTTGNYQSYLYFEDTFHLQNNEIIIKIPLKKEFERSIKIGFQSVFENQKFTDQLEVFLKEDKPKLEFTIESFRNKLQPGNIENWSFQLKTFKSPKEAEVLASMYDSSLDQFAKSDWNGLKFNDYNYNTANFRMSLGFDNTSSYIRNLNPILNRIELNDETIKLMWFGFNINDSFTTQQIKEYQKQLNSKSKKPLNAKMISGIVSDDQGPLAGVSIIVNGLERGTSTDFDGYYQIEAATGEELTFSYIGFESQKITIDSNIIDVQLEESGNSLEEVVVVGYGINRSKKSLAYSPQVVEEVDNQVYNTAGIEIKLEGKASGITIRGNSSISGNYKNALYIVDGEPTTEEQFRLISPSDIITVDVLKGEKATAIYGTKGANGVIIITTKKALEALTQVKARKNLSETAFFYPNLKTDAKGKVSFNFTSPEALTAWKLRLLAHNKEAVSGYLEKSVITQKELMVTPNFPRFFREKDSIVITAKVANITNEAKTGIALLQLFDATTMQPIDAKMGNDNTAQNFKIAPLGNTVVSWKIYIPGGLQGVQYKILAKAGNFSDGEENILPVLTNNLLVTESIPIWVRENSQKEYTFENLKNNSSTTLRNHQFTLEYTSNPVWIAIQSLPYLMEFEHESAEQTFARYYSNALASEIINSNPKIANLFENWRKNGKLNAKLEDNEELKSIILAETPWLNDVQSEDEKKKNLALLFELDKLKNAQEATFDKLKQKQNASGGFAWFEGSPENEYITRHILAGLGHLSKLSNTEKNTNKIKEIATTGIPFLDQKFLQYYKTRTDNLKSTDRFIWINPYSDLHYLYTRSFYLENYPLSDTLKEATKIYLETAKKDWLTYSLYEKGLAALTLNRFGEKETAKKILENLKETASTNENWGMYWIANKSGWYWYQAPIETQALLIEAFTEIDSDIKSVNAMKVWLLKNKQTKNWPTTKSTTEAIYALLMQGTDWLSIKDNTIFKIGTEKILTKKLAENEKEAETGYVKLNWKAEEIKKAMATISIENKSKVPGFGGIYWQYFEELDKIKTNSNTALSVSKELYVKKNTEKGETSEPINSTNRLKIGDLVTVRLVISAKEDMEFVHLKDMRASCFEPVDVLSAYQYKGGLGFYKSTKDAATHFFFDQINKGTYILEYDIRINNSGEFSNGITTIQSMYAPEFTNHTQGIRIKTSEK</sequence>
<dbReference type="InterPro" id="IPR041246">
    <property type="entry name" value="Bact_MG10"/>
</dbReference>
<dbReference type="InterPro" id="IPR001599">
    <property type="entry name" value="Macroglobln_a2"/>
</dbReference>
<evidence type="ECO:0000259" key="2">
    <source>
        <dbReference type="SMART" id="SM01360"/>
    </source>
</evidence>
<dbReference type="SUPFAM" id="SSF48239">
    <property type="entry name" value="Terpenoid cyclases/Protein prenyltransferases"/>
    <property type="match status" value="1"/>
</dbReference>
<dbReference type="InterPro" id="IPR008930">
    <property type="entry name" value="Terpenoid_cyclase/PrenylTrfase"/>
</dbReference>
<organism evidence="4 6">
    <name type="scientific">Flavobacterium glaciei</name>
    <dbReference type="NCBI Taxonomy" id="386300"/>
    <lineage>
        <taxon>Bacteria</taxon>
        <taxon>Pseudomonadati</taxon>
        <taxon>Bacteroidota</taxon>
        <taxon>Flavobacteriia</taxon>
        <taxon>Flavobacteriales</taxon>
        <taxon>Flavobacteriaceae</taxon>
        <taxon>Flavobacterium</taxon>
    </lineage>
</organism>
<keyword evidence="5" id="KW-1185">Reference proteome</keyword>
<dbReference type="EMBL" id="VLKX01000001">
    <property type="protein sequence ID" value="TWI52230.1"/>
    <property type="molecule type" value="Genomic_DNA"/>
</dbReference>
<dbReference type="Pfam" id="PF01835">
    <property type="entry name" value="MG2"/>
    <property type="match status" value="1"/>
</dbReference>
<accession>A0A562Q7S3</accession>
<dbReference type="EMBL" id="QQBA01000001">
    <property type="protein sequence ID" value="RDI58445.1"/>
    <property type="molecule type" value="Genomic_DNA"/>
</dbReference>
<reference evidence="3 5" key="2">
    <citation type="submission" date="2018-07" db="EMBL/GenBank/DDBJ databases">
        <title>Genomic Encyclopedia of Type Strains, Phase IV (KMG-IV): sequencing the most valuable type-strain genomes for metagenomic binning, comparative biology and taxonomic classification.</title>
        <authorList>
            <person name="Goeker M."/>
        </authorList>
    </citation>
    <scope>NUCLEOTIDE SEQUENCE [LARGE SCALE GENOMIC DNA]</scope>
    <source>
        <strain evidence="3 5">DSM 19728</strain>
    </source>
</reference>
<dbReference type="GO" id="GO:0004866">
    <property type="term" value="F:endopeptidase inhibitor activity"/>
    <property type="evidence" value="ECO:0007669"/>
    <property type="project" value="InterPro"/>
</dbReference>
<protein>
    <submittedName>
        <fullName evidence="4">TonB-dependent SusC/RagA subfamily outer membrane receptor</fullName>
    </submittedName>
</protein>
<dbReference type="Proteomes" id="UP000254518">
    <property type="component" value="Unassembled WGS sequence"/>
</dbReference>
<evidence type="ECO:0000313" key="4">
    <source>
        <dbReference type="EMBL" id="TWI52230.1"/>
    </source>
</evidence>
<proteinExistence type="inferred from homology"/>
<dbReference type="SUPFAM" id="SSF56935">
    <property type="entry name" value="Porins"/>
    <property type="match status" value="1"/>
</dbReference>
<dbReference type="InterPro" id="IPR008969">
    <property type="entry name" value="CarboxyPept-like_regulatory"/>
</dbReference>
<comment type="caution">
    <text evidence="4">The sequence shown here is derived from an EMBL/GenBank/DDBJ whole genome shotgun (WGS) entry which is preliminary data.</text>
</comment>
<dbReference type="Pfam" id="PF07715">
    <property type="entry name" value="Plug"/>
    <property type="match status" value="1"/>
</dbReference>
<dbReference type="OrthoDB" id="9767116at2"/>
<dbReference type="PANTHER" id="PTHR40094">
    <property type="entry name" value="ALPHA-2-MACROGLOBULIN HOMOLOG"/>
    <property type="match status" value="1"/>
</dbReference>
<evidence type="ECO:0000313" key="6">
    <source>
        <dbReference type="Proteomes" id="UP000321392"/>
    </source>
</evidence>
<comment type="similarity">
    <text evidence="1">Belongs to the protease inhibitor I39 (alpha-2-macroglobulin) family. Bacterial alpha-2-macroglobulin subfamily.</text>
</comment>
<dbReference type="Gene3D" id="1.50.10.20">
    <property type="match status" value="1"/>
</dbReference>
<evidence type="ECO:0000256" key="1">
    <source>
        <dbReference type="ARBA" id="ARBA00010556"/>
    </source>
</evidence>
<keyword evidence="4" id="KW-0675">Receptor</keyword>
<dbReference type="InterPro" id="IPR002890">
    <property type="entry name" value="MG2"/>
</dbReference>
<dbReference type="Pfam" id="PF13715">
    <property type="entry name" value="CarbopepD_reg_2"/>
    <property type="match status" value="1"/>
</dbReference>
<evidence type="ECO:0000313" key="3">
    <source>
        <dbReference type="EMBL" id="RDI58445.1"/>
    </source>
</evidence>
<dbReference type="PANTHER" id="PTHR40094:SF1">
    <property type="entry name" value="UBIQUITIN DOMAIN-CONTAINING PROTEIN"/>
    <property type="match status" value="1"/>
</dbReference>
<dbReference type="RefSeq" id="WP_114753123.1">
    <property type="nucleotide sequence ID" value="NZ_QQBA01000001.1"/>
</dbReference>
<feature type="domain" description="Alpha-2-macroglobulin" evidence="2">
    <location>
        <begin position="1388"/>
        <end position="1478"/>
    </location>
</feature>
<name>A0A562Q7S3_9FLAO</name>
<dbReference type="Gene3D" id="2.60.40.1930">
    <property type="match status" value="1"/>
</dbReference>
<reference evidence="4" key="3">
    <citation type="submission" date="2019-07" db="EMBL/GenBank/DDBJ databases">
        <authorList>
            <person name="Whitman W."/>
            <person name="Huntemann M."/>
            <person name="Clum A."/>
            <person name="Pillay M."/>
            <person name="Palaniappan K."/>
            <person name="Varghese N."/>
            <person name="Mikhailova N."/>
            <person name="Stamatis D."/>
            <person name="Reddy T."/>
            <person name="Daum C."/>
            <person name="Shapiro N."/>
            <person name="Ivanova N."/>
            <person name="Kyrpides N."/>
            <person name="Woyke T."/>
        </authorList>
    </citation>
    <scope>NUCLEOTIDE SEQUENCE</scope>
    <source>
        <strain evidence="4">CGMCC 1.5380</strain>
    </source>
</reference>
<dbReference type="Pfam" id="PF00207">
    <property type="entry name" value="A2M"/>
    <property type="match status" value="1"/>
</dbReference>
<dbReference type="SUPFAM" id="SSF49464">
    <property type="entry name" value="Carboxypeptidase regulatory domain-like"/>
    <property type="match status" value="1"/>
</dbReference>